<proteinExistence type="inferred from homology"/>
<sequence>MKSQNEATLIAWGEKLGDLLEVGDVLVLSGDLGAGKTTLTKGIARGLGINQMIKSPTYTIVREYEGRLPLYHLDVYRIEGDPDSIDLDAFLFGDGVTVIEWGELMGDALPNDYLHLTLYHEEQGRRLELAALGSRSQKLMEAWKDAAARIGD</sequence>
<comment type="subcellular location">
    <subcellularLocation>
        <location evidence="1">Cytoplasm</location>
    </subcellularLocation>
</comment>
<dbReference type="GO" id="GO:0005737">
    <property type="term" value="C:cytoplasm"/>
    <property type="evidence" value="ECO:0007669"/>
    <property type="project" value="UniProtKB-SubCell"/>
</dbReference>
<evidence type="ECO:0000256" key="2">
    <source>
        <dbReference type="ARBA" id="ARBA00007599"/>
    </source>
</evidence>
<keyword evidence="9" id="KW-0460">Magnesium</keyword>
<dbReference type="PANTHER" id="PTHR33540:SF2">
    <property type="entry name" value="TRNA THREONYLCARBAMOYLADENOSINE BIOSYNTHESIS PROTEIN TSAE"/>
    <property type="match status" value="1"/>
</dbReference>
<keyword evidence="4" id="KW-0963">Cytoplasm</keyword>
<gene>
    <name evidence="11" type="primary">tsaE</name>
    <name evidence="11" type="ORF">E5983_06505</name>
</gene>
<name>A0A7X3GAB0_9STRE</name>
<dbReference type="GO" id="GO:0002949">
    <property type="term" value="P:tRNA threonylcarbamoyladenosine modification"/>
    <property type="evidence" value="ECO:0007669"/>
    <property type="project" value="InterPro"/>
</dbReference>
<dbReference type="PANTHER" id="PTHR33540">
    <property type="entry name" value="TRNA THREONYLCARBAMOYLADENOSINE BIOSYNTHESIS PROTEIN TSAE"/>
    <property type="match status" value="1"/>
</dbReference>
<dbReference type="InterPro" id="IPR003442">
    <property type="entry name" value="T6A_TsaE"/>
</dbReference>
<evidence type="ECO:0000256" key="6">
    <source>
        <dbReference type="ARBA" id="ARBA00022723"/>
    </source>
</evidence>
<evidence type="ECO:0000256" key="9">
    <source>
        <dbReference type="ARBA" id="ARBA00022842"/>
    </source>
</evidence>
<organism evidence="11 12">
    <name type="scientific">Streptococcus danieliae</name>
    <dbReference type="NCBI Taxonomy" id="747656"/>
    <lineage>
        <taxon>Bacteria</taxon>
        <taxon>Bacillati</taxon>
        <taxon>Bacillota</taxon>
        <taxon>Bacilli</taxon>
        <taxon>Lactobacillales</taxon>
        <taxon>Streptococcaceae</taxon>
        <taxon>Streptococcus</taxon>
    </lineage>
</organism>
<protein>
    <recommendedName>
        <fullName evidence="3">tRNA threonylcarbamoyladenosine biosynthesis protein TsaE</fullName>
    </recommendedName>
    <alternativeName>
        <fullName evidence="10">t(6)A37 threonylcarbamoyladenosine biosynthesis protein TsaE</fullName>
    </alternativeName>
</protein>
<comment type="similarity">
    <text evidence="2">Belongs to the TsaE family.</text>
</comment>
<dbReference type="NCBIfam" id="TIGR00150">
    <property type="entry name" value="T6A_YjeE"/>
    <property type="match status" value="1"/>
</dbReference>
<dbReference type="InterPro" id="IPR027417">
    <property type="entry name" value="P-loop_NTPase"/>
</dbReference>
<evidence type="ECO:0000256" key="1">
    <source>
        <dbReference type="ARBA" id="ARBA00004496"/>
    </source>
</evidence>
<evidence type="ECO:0000313" key="11">
    <source>
        <dbReference type="EMBL" id="MVX59286.1"/>
    </source>
</evidence>
<dbReference type="SUPFAM" id="SSF52540">
    <property type="entry name" value="P-loop containing nucleoside triphosphate hydrolases"/>
    <property type="match status" value="1"/>
</dbReference>
<evidence type="ECO:0000256" key="10">
    <source>
        <dbReference type="ARBA" id="ARBA00032441"/>
    </source>
</evidence>
<evidence type="ECO:0000256" key="5">
    <source>
        <dbReference type="ARBA" id="ARBA00022694"/>
    </source>
</evidence>
<reference evidence="11 12" key="1">
    <citation type="submission" date="2019-12" db="EMBL/GenBank/DDBJ databases">
        <title>Microbes associate with the intestines of laboratory mice.</title>
        <authorList>
            <person name="Navarre W."/>
            <person name="Wong E."/>
        </authorList>
    </citation>
    <scope>NUCLEOTIDE SEQUENCE [LARGE SCALE GENOMIC DNA]</scope>
    <source>
        <strain evidence="11 12">NM51_B2-22</strain>
    </source>
</reference>
<keyword evidence="5" id="KW-0819">tRNA processing</keyword>
<keyword evidence="7" id="KW-0547">Nucleotide-binding</keyword>
<accession>A0A7X3GAB0</accession>
<dbReference type="GO" id="GO:0046872">
    <property type="term" value="F:metal ion binding"/>
    <property type="evidence" value="ECO:0007669"/>
    <property type="project" value="UniProtKB-KW"/>
</dbReference>
<dbReference type="OrthoDB" id="9815896at2"/>
<dbReference type="AlphaFoldDB" id="A0A7X3GAB0"/>
<dbReference type="RefSeq" id="WP_160333068.1">
    <property type="nucleotide sequence ID" value="NZ_WSRS01000056.1"/>
</dbReference>
<comment type="caution">
    <text evidence="11">The sequence shown here is derived from an EMBL/GenBank/DDBJ whole genome shotgun (WGS) entry which is preliminary data.</text>
</comment>
<dbReference type="GO" id="GO:0005524">
    <property type="term" value="F:ATP binding"/>
    <property type="evidence" value="ECO:0007669"/>
    <property type="project" value="UniProtKB-KW"/>
</dbReference>
<evidence type="ECO:0000256" key="7">
    <source>
        <dbReference type="ARBA" id="ARBA00022741"/>
    </source>
</evidence>
<evidence type="ECO:0000313" key="12">
    <source>
        <dbReference type="Proteomes" id="UP000461595"/>
    </source>
</evidence>
<keyword evidence="6" id="KW-0479">Metal-binding</keyword>
<dbReference type="GO" id="GO:0016740">
    <property type="term" value="F:transferase activity"/>
    <property type="evidence" value="ECO:0007669"/>
    <property type="project" value="UniProtKB-KW"/>
</dbReference>
<evidence type="ECO:0000256" key="4">
    <source>
        <dbReference type="ARBA" id="ARBA00022490"/>
    </source>
</evidence>
<evidence type="ECO:0000256" key="3">
    <source>
        <dbReference type="ARBA" id="ARBA00019010"/>
    </source>
</evidence>
<evidence type="ECO:0000256" key="8">
    <source>
        <dbReference type="ARBA" id="ARBA00022840"/>
    </source>
</evidence>
<keyword evidence="8" id="KW-0067">ATP-binding</keyword>
<dbReference type="Proteomes" id="UP000461595">
    <property type="component" value="Unassembled WGS sequence"/>
</dbReference>
<dbReference type="Pfam" id="PF02367">
    <property type="entry name" value="TsaE"/>
    <property type="match status" value="1"/>
</dbReference>
<dbReference type="Gene3D" id="3.40.50.300">
    <property type="entry name" value="P-loop containing nucleotide triphosphate hydrolases"/>
    <property type="match status" value="1"/>
</dbReference>
<dbReference type="EMBL" id="WSRS01000056">
    <property type="protein sequence ID" value="MVX59286.1"/>
    <property type="molecule type" value="Genomic_DNA"/>
</dbReference>
<keyword evidence="11" id="KW-0808">Transferase</keyword>